<keyword evidence="18" id="KW-0732">Signal</keyword>
<evidence type="ECO:0000256" key="15">
    <source>
        <dbReference type="PIRSR" id="PIRSR600823-3"/>
    </source>
</evidence>
<keyword evidence="7 18" id="KW-0349">Heme</keyword>
<evidence type="ECO:0000256" key="17">
    <source>
        <dbReference type="PIRSR" id="PIRSR600823-5"/>
    </source>
</evidence>
<feature type="binding site" evidence="15">
    <location>
        <position position="194"/>
    </location>
    <ligand>
        <name>Ca(2+)</name>
        <dbReference type="ChEBI" id="CHEBI:29108"/>
        <label>2</label>
    </ligand>
</feature>
<accession>A0A8K0GSF0</accession>
<feature type="binding site" evidence="15">
    <location>
        <position position="248"/>
    </location>
    <ligand>
        <name>Ca(2+)</name>
        <dbReference type="ChEBI" id="CHEBI:29108"/>
        <label>2</label>
    </ligand>
</feature>
<evidence type="ECO:0000256" key="10">
    <source>
        <dbReference type="ARBA" id="ARBA00023004"/>
    </source>
</evidence>
<evidence type="ECO:0000256" key="9">
    <source>
        <dbReference type="ARBA" id="ARBA00023002"/>
    </source>
</evidence>
<dbReference type="PROSITE" id="PS50873">
    <property type="entry name" value="PEROXIDASE_4"/>
    <property type="match status" value="1"/>
</dbReference>
<feature type="binding site" evidence="14">
    <location>
        <position position="163"/>
    </location>
    <ligand>
        <name>substrate</name>
    </ligand>
</feature>
<comment type="subcellular location">
    <subcellularLocation>
        <location evidence="18">Secreted</location>
    </subcellularLocation>
</comment>
<feature type="binding site" evidence="15">
    <location>
        <position position="72"/>
    </location>
    <ligand>
        <name>Ca(2+)</name>
        <dbReference type="ChEBI" id="CHEBI:29108"/>
        <label>1</label>
    </ligand>
</feature>
<evidence type="ECO:0000256" key="13">
    <source>
        <dbReference type="PIRSR" id="PIRSR600823-1"/>
    </source>
</evidence>
<comment type="catalytic activity">
    <reaction evidence="1 18">
        <text>2 a phenolic donor + H2O2 = 2 a phenolic radical donor + 2 H2O</text>
        <dbReference type="Rhea" id="RHEA:56136"/>
        <dbReference type="ChEBI" id="CHEBI:15377"/>
        <dbReference type="ChEBI" id="CHEBI:16240"/>
        <dbReference type="ChEBI" id="CHEBI:139520"/>
        <dbReference type="ChEBI" id="CHEBI:139521"/>
        <dbReference type="EC" id="1.11.1.7"/>
    </reaction>
</comment>
<keyword evidence="10 15" id="KW-0408">Iron</keyword>
<comment type="caution">
    <text evidence="20">The sequence shown here is derived from an EMBL/GenBank/DDBJ whole genome shotgun (WGS) entry which is preliminary data.</text>
</comment>
<keyword evidence="12 18" id="KW-0376">Hydrogen peroxide</keyword>
<dbReference type="GO" id="GO:0020037">
    <property type="term" value="F:heme binding"/>
    <property type="evidence" value="ECO:0007669"/>
    <property type="project" value="UniProtKB-UniRule"/>
</dbReference>
<dbReference type="AlphaFoldDB" id="A0A8K0GSF0"/>
<dbReference type="Proteomes" id="UP000796880">
    <property type="component" value="Unassembled WGS sequence"/>
</dbReference>
<dbReference type="InterPro" id="IPR033905">
    <property type="entry name" value="Secretory_peroxidase"/>
</dbReference>
<feature type="domain" description="Plant heme peroxidase family profile" evidence="19">
    <location>
        <begin position="25"/>
        <end position="325"/>
    </location>
</feature>
<dbReference type="GO" id="GO:0006979">
    <property type="term" value="P:response to oxidative stress"/>
    <property type="evidence" value="ECO:0007669"/>
    <property type="project" value="UniProtKB-UniRule"/>
</dbReference>
<keyword evidence="8 15" id="KW-0479">Metal-binding</keyword>
<reference evidence="20" key="1">
    <citation type="submission" date="2020-03" db="EMBL/GenBank/DDBJ databases">
        <title>A high-quality chromosome-level genome assembly of a woody plant with both climbing and erect habits, Rhamnella rubrinervis.</title>
        <authorList>
            <person name="Lu Z."/>
            <person name="Yang Y."/>
            <person name="Zhu X."/>
            <person name="Sun Y."/>
        </authorList>
    </citation>
    <scope>NUCLEOTIDE SEQUENCE</scope>
    <source>
        <strain evidence="20">BYM</strain>
        <tissue evidence="20">Leaf</tissue>
    </source>
</reference>
<dbReference type="GO" id="GO:0046872">
    <property type="term" value="F:metal ion binding"/>
    <property type="evidence" value="ECO:0007669"/>
    <property type="project" value="UniProtKB-UniRule"/>
</dbReference>
<comment type="function">
    <text evidence="2">Removal of H(2)O(2), oxidation of toxic reductants, biosynthesis and degradation of lignin, suberization, auxin catabolism, response to environmental stresses such as wounding, pathogen attack and oxidative stress. These functions might be dependent on each isozyme/isoform in each plant tissue.</text>
</comment>
<feature type="disulfide bond" evidence="17">
    <location>
        <begin position="121"/>
        <end position="321"/>
    </location>
</feature>
<sequence length="326" mass="35023">MNNNSWRVLIFVMVLMVAGRPGQAQLSENFYDSTCPNVEDIVSQAVSTKFSQTFVTIPATLRLFFHDCFVQGCDASVLISSPNGDAEKDAPDNLSLAGDGFDTVIKAKEAVEAQCPGVVSCADILALAARDVVVLVGGPSFNVELGRRDGLVSRASGVAGNLPEPTFHLDELNTMFASHGLSQTDMIALSGAHTIGFSHCDRFANRIYNFSSSSKVDPSLDSNYVTQLKAACPQDVDPSIAIDMDPTTPRVFDNVYFQNLVAGKGLFTSDEVLFTDSKSKSTITDFANNPDEFNGAFISAMRKLGRVGVKTGSQGEIRRDCSAFNS</sequence>
<evidence type="ECO:0000256" key="2">
    <source>
        <dbReference type="ARBA" id="ARBA00002322"/>
    </source>
</evidence>
<feature type="binding site" evidence="15">
    <location>
        <position position="74"/>
    </location>
    <ligand>
        <name>Ca(2+)</name>
        <dbReference type="ChEBI" id="CHEBI:29108"/>
        <label>1</label>
    </ligand>
</feature>
<feature type="active site" description="Proton acceptor" evidence="13">
    <location>
        <position position="66"/>
    </location>
</feature>
<evidence type="ECO:0000256" key="8">
    <source>
        <dbReference type="ARBA" id="ARBA00022723"/>
    </source>
</evidence>
<dbReference type="EMBL" id="VOIH02000010">
    <property type="protein sequence ID" value="KAF3435253.1"/>
    <property type="molecule type" value="Genomic_DNA"/>
</dbReference>
<dbReference type="PANTHER" id="PTHR31517:SF51">
    <property type="entry name" value="PEROXIDASE 55"/>
    <property type="match status" value="1"/>
</dbReference>
<dbReference type="InterPro" id="IPR010255">
    <property type="entry name" value="Haem_peroxidase_sf"/>
</dbReference>
<name>A0A8K0GSF0_9ROSA</name>
<evidence type="ECO:0000256" key="3">
    <source>
        <dbReference type="ARBA" id="ARBA00006873"/>
    </source>
</evidence>
<keyword evidence="6 18" id="KW-0575">Peroxidase</keyword>
<keyword evidence="9 18" id="KW-0560">Oxidoreductase</keyword>
<keyword evidence="5 18" id="KW-0964">Secreted</keyword>
<dbReference type="PRINTS" id="PR00458">
    <property type="entry name" value="PEROXIDASE"/>
</dbReference>
<comment type="cofactor">
    <cofactor evidence="15 18">
        <name>heme b</name>
        <dbReference type="ChEBI" id="CHEBI:60344"/>
    </cofactor>
    <text evidence="15 18">Binds 1 heme b (iron(II)-protoporphyrin IX) group per subunit.</text>
</comment>
<evidence type="ECO:0000256" key="7">
    <source>
        <dbReference type="ARBA" id="ARBA00022617"/>
    </source>
</evidence>
<evidence type="ECO:0000256" key="11">
    <source>
        <dbReference type="ARBA" id="ARBA00023157"/>
    </source>
</evidence>
<comment type="similarity">
    <text evidence="3">Belongs to the peroxidase family. Ascorbate peroxidase subfamily.</text>
</comment>
<evidence type="ECO:0000256" key="5">
    <source>
        <dbReference type="ARBA" id="ARBA00022525"/>
    </source>
</evidence>
<evidence type="ECO:0000256" key="6">
    <source>
        <dbReference type="ARBA" id="ARBA00022559"/>
    </source>
</evidence>
<dbReference type="FunFam" id="1.10.420.10:FF:000001">
    <property type="entry name" value="Peroxidase"/>
    <property type="match status" value="1"/>
</dbReference>
<feature type="binding site" evidence="15">
    <location>
        <position position="253"/>
    </location>
    <ligand>
        <name>Ca(2+)</name>
        <dbReference type="ChEBI" id="CHEBI:29108"/>
        <label>2</label>
    </ligand>
</feature>
<feature type="disulfide bond" evidence="17">
    <location>
        <begin position="35"/>
        <end position="115"/>
    </location>
</feature>
<comment type="cofactor">
    <cofactor evidence="15 18">
        <name>Ca(2+)</name>
        <dbReference type="ChEBI" id="CHEBI:29108"/>
    </cofactor>
    <text evidence="15 18">Binds 2 calcium ions per subunit.</text>
</comment>
<comment type="similarity">
    <text evidence="18">Belongs to the peroxidase family. Classical plant (class III) peroxidase subfamily.</text>
</comment>
<feature type="binding site" evidence="15">
    <location>
        <position position="76"/>
    </location>
    <ligand>
        <name>Ca(2+)</name>
        <dbReference type="ChEBI" id="CHEBI:29108"/>
        <label>1</label>
    </ligand>
</feature>
<feature type="disulfide bond" evidence="17">
    <location>
        <begin position="200"/>
        <end position="232"/>
    </location>
</feature>
<evidence type="ECO:0000256" key="18">
    <source>
        <dbReference type="RuleBase" id="RU362060"/>
    </source>
</evidence>
<dbReference type="PRINTS" id="PR00461">
    <property type="entry name" value="PLPEROXIDASE"/>
</dbReference>
<dbReference type="OrthoDB" id="2113341at2759"/>
<feature type="signal peptide" evidence="18">
    <location>
        <begin position="1"/>
        <end position="24"/>
    </location>
</feature>
<feature type="site" description="Transition state stabilizer" evidence="16">
    <location>
        <position position="62"/>
    </location>
</feature>
<organism evidence="20 21">
    <name type="scientific">Rhamnella rubrinervis</name>
    <dbReference type="NCBI Taxonomy" id="2594499"/>
    <lineage>
        <taxon>Eukaryota</taxon>
        <taxon>Viridiplantae</taxon>
        <taxon>Streptophyta</taxon>
        <taxon>Embryophyta</taxon>
        <taxon>Tracheophyta</taxon>
        <taxon>Spermatophyta</taxon>
        <taxon>Magnoliopsida</taxon>
        <taxon>eudicotyledons</taxon>
        <taxon>Gunneridae</taxon>
        <taxon>Pentapetalae</taxon>
        <taxon>rosids</taxon>
        <taxon>fabids</taxon>
        <taxon>Rosales</taxon>
        <taxon>Rhamnaceae</taxon>
        <taxon>rhamnoid group</taxon>
        <taxon>Rhamneae</taxon>
        <taxon>Rhamnella</taxon>
    </lineage>
</organism>
<feature type="binding site" evidence="15">
    <location>
        <position position="67"/>
    </location>
    <ligand>
        <name>Ca(2+)</name>
        <dbReference type="ChEBI" id="CHEBI:29108"/>
        <label>1</label>
    </ligand>
</feature>
<keyword evidence="11 17" id="KW-1015">Disulfide bond</keyword>
<keyword evidence="21" id="KW-1185">Reference proteome</keyword>
<evidence type="ECO:0000313" key="21">
    <source>
        <dbReference type="Proteomes" id="UP000796880"/>
    </source>
</evidence>
<dbReference type="Pfam" id="PF00141">
    <property type="entry name" value="peroxidase"/>
    <property type="match status" value="1"/>
</dbReference>
<dbReference type="InterPro" id="IPR000823">
    <property type="entry name" value="Peroxidase_pln"/>
</dbReference>
<dbReference type="GO" id="GO:0140825">
    <property type="term" value="F:lactoperoxidase activity"/>
    <property type="evidence" value="ECO:0007669"/>
    <property type="project" value="UniProtKB-EC"/>
</dbReference>
<feature type="binding site" evidence="15">
    <location>
        <position position="70"/>
    </location>
    <ligand>
        <name>Ca(2+)</name>
        <dbReference type="ChEBI" id="CHEBI:29108"/>
        <label>1</label>
    </ligand>
</feature>
<dbReference type="InterPro" id="IPR019793">
    <property type="entry name" value="Peroxidases_heam-ligand_BS"/>
</dbReference>
<evidence type="ECO:0000256" key="1">
    <source>
        <dbReference type="ARBA" id="ARBA00000189"/>
    </source>
</evidence>
<gene>
    <name evidence="20" type="ORF">FNV43_RR22340</name>
</gene>
<dbReference type="CDD" id="cd00693">
    <property type="entry name" value="secretory_peroxidase"/>
    <property type="match status" value="1"/>
</dbReference>
<proteinExistence type="inferred from homology"/>
<protein>
    <recommendedName>
        <fullName evidence="4 18">Peroxidase</fullName>
        <ecNumber evidence="4 18">1.11.1.7</ecNumber>
    </recommendedName>
</protein>
<feature type="chain" id="PRO_5035488834" description="Peroxidase" evidence="18">
    <location>
        <begin position="25"/>
        <end position="326"/>
    </location>
</feature>
<dbReference type="PANTHER" id="PTHR31517">
    <property type="match status" value="1"/>
</dbReference>
<dbReference type="Gene3D" id="1.10.520.10">
    <property type="match status" value="1"/>
</dbReference>
<dbReference type="SUPFAM" id="SSF48113">
    <property type="entry name" value="Heme-dependent peroxidases"/>
    <property type="match status" value="1"/>
</dbReference>
<dbReference type="EC" id="1.11.1.7" evidence="4 18"/>
<dbReference type="InterPro" id="IPR002016">
    <property type="entry name" value="Haem_peroxidase"/>
</dbReference>
<keyword evidence="15 18" id="KW-0106">Calcium</keyword>
<dbReference type="FunFam" id="1.10.520.10:FF:000008">
    <property type="entry name" value="Peroxidase"/>
    <property type="match status" value="1"/>
</dbReference>
<evidence type="ECO:0000256" key="14">
    <source>
        <dbReference type="PIRSR" id="PIRSR600823-2"/>
    </source>
</evidence>
<evidence type="ECO:0000313" key="20">
    <source>
        <dbReference type="EMBL" id="KAF3435253.1"/>
    </source>
</evidence>
<feature type="disulfide bond" evidence="17">
    <location>
        <begin position="68"/>
        <end position="73"/>
    </location>
</feature>
<evidence type="ECO:0000259" key="19">
    <source>
        <dbReference type="PROSITE" id="PS50873"/>
    </source>
</evidence>
<dbReference type="Gene3D" id="1.10.420.10">
    <property type="entry name" value="Peroxidase, domain 2"/>
    <property type="match status" value="1"/>
</dbReference>
<feature type="binding site" evidence="15">
    <location>
        <position position="245"/>
    </location>
    <ligand>
        <name>Ca(2+)</name>
        <dbReference type="ChEBI" id="CHEBI:29108"/>
        <label>2</label>
    </ligand>
</feature>
<dbReference type="GO" id="GO:0042744">
    <property type="term" value="P:hydrogen peroxide catabolic process"/>
    <property type="evidence" value="ECO:0007669"/>
    <property type="project" value="UniProtKB-KW"/>
</dbReference>
<dbReference type="PROSITE" id="PS00435">
    <property type="entry name" value="PEROXIDASE_1"/>
    <property type="match status" value="1"/>
</dbReference>
<evidence type="ECO:0000256" key="16">
    <source>
        <dbReference type="PIRSR" id="PIRSR600823-4"/>
    </source>
</evidence>
<feature type="binding site" evidence="15">
    <location>
        <position position="87"/>
    </location>
    <ligand>
        <name>Ca(2+)</name>
        <dbReference type="ChEBI" id="CHEBI:29108"/>
        <label>1</label>
    </ligand>
</feature>
<feature type="binding site" description="axial binding residue" evidence="15">
    <location>
        <position position="193"/>
    </location>
    <ligand>
        <name>heme b</name>
        <dbReference type="ChEBI" id="CHEBI:60344"/>
    </ligand>
    <ligandPart>
        <name>Fe</name>
        <dbReference type="ChEBI" id="CHEBI:18248"/>
    </ligandPart>
</feature>
<evidence type="ECO:0000256" key="12">
    <source>
        <dbReference type="ARBA" id="ARBA00023324"/>
    </source>
</evidence>
<dbReference type="GO" id="GO:0005576">
    <property type="term" value="C:extracellular region"/>
    <property type="evidence" value="ECO:0007669"/>
    <property type="project" value="UniProtKB-SubCell"/>
</dbReference>
<evidence type="ECO:0000256" key="4">
    <source>
        <dbReference type="ARBA" id="ARBA00012313"/>
    </source>
</evidence>